<dbReference type="AlphaFoldDB" id="A0A6J4RA12"/>
<accession>A0A6J4RA12</accession>
<sequence length="45" mass="5216">MLYRKIAAFRKEGMVSLFSPPKAKRRVLPLAIRRKIVDLKAGHPR</sequence>
<proteinExistence type="predicted"/>
<gene>
    <name evidence="1" type="ORF">AVDCRST_MAG58-3775</name>
</gene>
<evidence type="ECO:0000313" key="1">
    <source>
        <dbReference type="EMBL" id="CAA9468277.1"/>
    </source>
</evidence>
<reference evidence="1" key="1">
    <citation type="submission" date="2020-02" db="EMBL/GenBank/DDBJ databases">
        <authorList>
            <person name="Meier V. D."/>
        </authorList>
    </citation>
    <scope>NUCLEOTIDE SEQUENCE</scope>
    <source>
        <strain evidence="1">AVDCRST_MAG58</strain>
    </source>
</reference>
<organism evidence="1">
    <name type="scientific">uncultured Rubrobacteraceae bacterium</name>
    <dbReference type="NCBI Taxonomy" id="349277"/>
    <lineage>
        <taxon>Bacteria</taxon>
        <taxon>Bacillati</taxon>
        <taxon>Actinomycetota</taxon>
        <taxon>Rubrobacteria</taxon>
        <taxon>Rubrobacterales</taxon>
        <taxon>Rubrobacteraceae</taxon>
        <taxon>environmental samples</taxon>
    </lineage>
</organism>
<protein>
    <submittedName>
        <fullName evidence="1">Uncharacterized protein</fullName>
    </submittedName>
</protein>
<name>A0A6J4RA12_9ACTN</name>
<dbReference type="EMBL" id="CADCVF010000077">
    <property type="protein sequence ID" value="CAA9468277.1"/>
    <property type="molecule type" value="Genomic_DNA"/>
</dbReference>